<protein>
    <recommendedName>
        <fullName evidence="4">Secreted protein</fullName>
    </recommendedName>
</protein>
<evidence type="ECO:0008006" key="4">
    <source>
        <dbReference type="Google" id="ProtNLM"/>
    </source>
</evidence>
<reference evidence="2 3" key="1">
    <citation type="journal article" date="2020" name="ISME J.">
        <title>Uncovering the hidden diversity of litter-decomposition mechanisms in mushroom-forming fungi.</title>
        <authorList>
            <person name="Floudas D."/>
            <person name="Bentzer J."/>
            <person name="Ahren D."/>
            <person name="Johansson T."/>
            <person name="Persson P."/>
            <person name="Tunlid A."/>
        </authorList>
    </citation>
    <scope>NUCLEOTIDE SEQUENCE [LARGE SCALE GENOMIC DNA]</scope>
    <source>
        <strain evidence="2 3">CBS 406.79</strain>
    </source>
</reference>
<accession>A0A8H5H5N7</accession>
<sequence>MNFFSSLVTLICADLVLLAPVPQDISGPVGKVPSTLSSMLSSSAGTSGSADTNALAGLNLGDLGSLLVGVVPLNGLTKGLPLGAALPVWDGG</sequence>
<dbReference type="EMBL" id="JAACJN010000085">
    <property type="protein sequence ID" value="KAF5377144.1"/>
    <property type="molecule type" value="Genomic_DNA"/>
</dbReference>
<evidence type="ECO:0000256" key="1">
    <source>
        <dbReference type="SAM" id="SignalP"/>
    </source>
</evidence>
<feature type="chain" id="PRO_5034092764" description="Secreted protein" evidence="1">
    <location>
        <begin position="19"/>
        <end position="92"/>
    </location>
</feature>
<organism evidence="2 3">
    <name type="scientific">Collybiopsis confluens</name>
    <dbReference type="NCBI Taxonomy" id="2823264"/>
    <lineage>
        <taxon>Eukaryota</taxon>
        <taxon>Fungi</taxon>
        <taxon>Dikarya</taxon>
        <taxon>Basidiomycota</taxon>
        <taxon>Agaricomycotina</taxon>
        <taxon>Agaricomycetes</taxon>
        <taxon>Agaricomycetidae</taxon>
        <taxon>Agaricales</taxon>
        <taxon>Marasmiineae</taxon>
        <taxon>Omphalotaceae</taxon>
        <taxon>Collybiopsis</taxon>
    </lineage>
</organism>
<evidence type="ECO:0000313" key="2">
    <source>
        <dbReference type="EMBL" id="KAF5377144.1"/>
    </source>
</evidence>
<proteinExistence type="predicted"/>
<dbReference type="Proteomes" id="UP000518752">
    <property type="component" value="Unassembled WGS sequence"/>
</dbReference>
<evidence type="ECO:0000313" key="3">
    <source>
        <dbReference type="Proteomes" id="UP000518752"/>
    </source>
</evidence>
<keyword evidence="3" id="KW-1185">Reference proteome</keyword>
<gene>
    <name evidence="2" type="ORF">D9757_008794</name>
</gene>
<comment type="caution">
    <text evidence="2">The sequence shown here is derived from an EMBL/GenBank/DDBJ whole genome shotgun (WGS) entry which is preliminary data.</text>
</comment>
<name>A0A8H5H5N7_9AGAR</name>
<keyword evidence="1" id="KW-0732">Signal</keyword>
<dbReference type="AlphaFoldDB" id="A0A8H5H5N7"/>
<feature type="signal peptide" evidence="1">
    <location>
        <begin position="1"/>
        <end position="18"/>
    </location>
</feature>